<proteinExistence type="predicted"/>
<organism evidence="1 2">
    <name type="scientific">Mauremys mutica</name>
    <name type="common">yellowpond turtle</name>
    <dbReference type="NCBI Taxonomy" id="74926"/>
    <lineage>
        <taxon>Eukaryota</taxon>
        <taxon>Metazoa</taxon>
        <taxon>Chordata</taxon>
        <taxon>Craniata</taxon>
        <taxon>Vertebrata</taxon>
        <taxon>Euteleostomi</taxon>
        <taxon>Archelosauria</taxon>
        <taxon>Testudinata</taxon>
        <taxon>Testudines</taxon>
        <taxon>Cryptodira</taxon>
        <taxon>Durocryptodira</taxon>
        <taxon>Testudinoidea</taxon>
        <taxon>Geoemydidae</taxon>
        <taxon>Geoemydinae</taxon>
        <taxon>Mauremys</taxon>
    </lineage>
</organism>
<accession>A0A9D3WVU9</accession>
<comment type="caution">
    <text evidence="1">The sequence shown here is derived from an EMBL/GenBank/DDBJ whole genome shotgun (WGS) entry which is preliminary data.</text>
</comment>
<evidence type="ECO:0000313" key="2">
    <source>
        <dbReference type="Proteomes" id="UP000827986"/>
    </source>
</evidence>
<dbReference type="AlphaFoldDB" id="A0A9D3WVU9"/>
<name>A0A9D3WVU9_9SAUR</name>
<sequence length="101" mass="11302">MRLPTLSARVGGYIFESNLSIPQTLAIEVTVQQSSDNSMFQFLEQGKTAPTFFFFEHTVYFLPSLKSFSSGGALWGLWGEDLQWLCGGDSFLILGIMRLEP</sequence>
<evidence type="ECO:0000313" key="1">
    <source>
        <dbReference type="EMBL" id="KAH1168293.1"/>
    </source>
</evidence>
<protein>
    <submittedName>
        <fullName evidence="1">Uncharacterized protein</fullName>
    </submittedName>
</protein>
<dbReference type="EMBL" id="JAHDVG010000486">
    <property type="protein sequence ID" value="KAH1168293.1"/>
    <property type="molecule type" value="Genomic_DNA"/>
</dbReference>
<gene>
    <name evidence="1" type="ORF">KIL84_003776</name>
</gene>
<reference evidence="1" key="1">
    <citation type="submission" date="2021-09" db="EMBL/GenBank/DDBJ databases">
        <title>The genome of Mauremys mutica provides insights into the evolution of semi-aquatic lifestyle.</title>
        <authorList>
            <person name="Gong S."/>
            <person name="Gao Y."/>
        </authorList>
    </citation>
    <scope>NUCLEOTIDE SEQUENCE</scope>
    <source>
        <strain evidence="1">MM-2020</strain>
        <tissue evidence="1">Muscle</tissue>
    </source>
</reference>
<keyword evidence="2" id="KW-1185">Reference proteome</keyword>
<dbReference type="Proteomes" id="UP000827986">
    <property type="component" value="Unassembled WGS sequence"/>
</dbReference>